<dbReference type="AlphaFoldDB" id="D5UZY1"/>
<gene>
    <name evidence="1" type="ordered locus">Arnit_1696</name>
</gene>
<keyword evidence="2" id="KW-1185">Reference proteome</keyword>
<dbReference type="HOGENOM" id="CLU_2840158_0_0_7"/>
<name>D5UZY1_ARCNC</name>
<dbReference type="STRING" id="572480.Arnit_1696"/>
<dbReference type="Proteomes" id="UP000000939">
    <property type="component" value="Chromosome"/>
</dbReference>
<dbReference type="OrthoDB" id="5365774at2"/>
<proteinExistence type="predicted"/>
<dbReference type="KEGG" id="ant:Arnit_1696"/>
<organism evidence="1 2">
    <name type="scientific">Arcobacter nitrofigilis (strain ATCC 33309 / DSM 7299 / CCUG 15893 / LMG 7604 / NCTC 12251 / CI)</name>
    <name type="common">Campylobacter nitrofigilis</name>
    <dbReference type="NCBI Taxonomy" id="572480"/>
    <lineage>
        <taxon>Bacteria</taxon>
        <taxon>Pseudomonadati</taxon>
        <taxon>Campylobacterota</taxon>
        <taxon>Epsilonproteobacteria</taxon>
        <taxon>Campylobacterales</taxon>
        <taxon>Arcobacteraceae</taxon>
        <taxon>Arcobacter</taxon>
    </lineage>
</organism>
<accession>D5UZY1</accession>
<dbReference type="EMBL" id="CP001999">
    <property type="protein sequence ID" value="ADG93350.1"/>
    <property type="molecule type" value="Genomic_DNA"/>
</dbReference>
<dbReference type="RefSeq" id="WP_013135495.1">
    <property type="nucleotide sequence ID" value="NC_014166.1"/>
</dbReference>
<evidence type="ECO:0000313" key="1">
    <source>
        <dbReference type="EMBL" id="ADG93350.1"/>
    </source>
</evidence>
<reference evidence="1 2" key="1">
    <citation type="journal article" date="2010" name="Stand. Genomic Sci.">
        <title>Complete genome sequence of Arcobacter nitrofigilis type strain (CI).</title>
        <authorList>
            <person name="Pati A."/>
            <person name="Gronow S."/>
            <person name="Lapidus A."/>
            <person name="Copeland A."/>
            <person name="Glavina Del Rio T."/>
            <person name="Nolan M."/>
            <person name="Lucas S."/>
            <person name="Tice H."/>
            <person name="Cheng J.F."/>
            <person name="Han C."/>
            <person name="Chertkov O."/>
            <person name="Bruce D."/>
            <person name="Tapia R."/>
            <person name="Goodwin L."/>
            <person name="Pitluck S."/>
            <person name="Liolios K."/>
            <person name="Ivanova N."/>
            <person name="Mavromatis K."/>
            <person name="Chen A."/>
            <person name="Palaniappan K."/>
            <person name="Land M."/>
            <person name="Hauser L."/>
            <person name="Chang Y.J."/>
            <person name="Jeffries C.D."/>
            <person name="Detter J.C."/>
            <person name="Rohde M."/>
            <person name="Goker M."/>
            <person name="Bristow J."/>
            <person name="Eisen J.A."/>
            <person name="Markowitz V."/>
            <person name="Hugenholtz P."/>
            <person name="Klenk H.P."/>
            <person name="Kyrpides N.C."/>
        </authorList>
    </citation>
    <scope>NUCLEOTIDE SEQUENCE [LARGE SCALE GENOMIC DNA]</scope>
    <source>
        <strain evidence="2">ATCC 33309 / DSM 7299 / CCUG 15893 / LMG 7604 / NCTC 12251 / CI</strain>
    </source>
</reference>
<protein>
    <submittedName>
        <fullName evidence="1">Uncharacterized protein</fullName>
    </submittedName>
</protein>
<evidence type="ECO:0000313" key="2">
    <source>
        <dbReference type="Proteomes" id="UP000000939"/>
    </source>
</evidence>
<sequence length="65" mass="7727">MSLYLPLTKIQHEIIVAISELIYIRESEPNNNKKTNINAFKISKHINRDYKTVRTNLKKLKEIRC</sequence>